<dbReference type="EMBL" id="BTSY01000006">
    <property type="protein sequence ID" value="GMT31995.1"/>
    <property type="molecule type" value="Genomic_DNA"/>
</dbReference>
<accession>A0AAV5WN79</accession>
<protein>
    <submittedName>
        <fullName evidence="2">Uncharacterized protein</fullName>
    </submittedName>
</protein>
<feature type="chain" id="PRO_5043876516" evidence="1">
    <location>
        <begin position="26"/>
        <end position="262"/>
    </location>
</feature>
<organism evidence="2 3">
    <name type="scientific">Pristionchus fissidentatus</name>
    <dbReference type="NCBI Taxonomy" id="1538716"/>
    <lineage>
        <taxon>Eukaryota</taxon>
        <taxon>Metazoa</taxon>
        <taxon>Ecdysozoa</taxon>
        <taxon>Nematoda</taxon>
        <taxon>Chromadorea</taxon>
        <taxon>Rhabditida</taxon>
        <taxon>Rhabditina</taxon>
        <taxon>Diplogasteromorpha</taxon>
        <taxon>Diplogasteroidea</taxon>
        <taxon>Neodiplogasteridae</taxon>
        <taxon>Pristionchus</taxon>
    </lineage>
</organism>
<proteinExistence type="predicted"/>
<gene>
    <name evidence="2" type="ORF">PFISCL1PPCAC_23292</name>
</gene>
<evidence type="ECO:0000313" key="2">
    <source>
        <dbReference type="EMBL" id="GMT31995.1"/>
    </source>
</evidence>
<feature type="non-terminal residue" evidence="2">
    <location>
        <position position="1"/>
    </location>
</feature>
<comment type="caution">
    <text evidence="2">The sequence shown here is derived from an EMBL/GenBank/DDBJ whole genome shotgun (WGS) entry which is preliminary data.</text>
</comment>
<feature type="signal peptide" evidence="1">
    <location>
        <begin position="1"/>
        <end position="25"/>
    </location>
</feature>
<keyword evidence="3" id="KW-1185">Reference proteome</keyword>
<reference evidence="2" key="1">
    <citation type="submission" date="2023-10" db="EMBL/GenBank/DDBJ databases">
        <title>Genome assembly of Pristionchus species.</title>
        <authorList>
            <person name="Yoshida K."/>
            <person name="Sommer R.J."/>
        </authorList>
    </citation>
    <scope>NUCLEOTIDE SEQUENCE</scope>
    <source>
        <strain evidence="2">RS5133</strain>
    </source>
</reference>
<evidence type="ECO:0000256" key="1">
    <source>
        <dbReference type="SAM" id="SignalP"/>
    </source>
</evidence>
<sequence>STGLLLPREMRFILLLLLGISSINCVDEDQRAYLAFKTVSPKLTRRVTALQDKACNYTTMIPGEISPRLHKSKLASFWKSSLPTFNVYFGTYGNVSEFFSDANAFELHLIDFNYDAAEHKSQIAGLLARSVRFLCKTYPRAIPFDNFTAYSTTSATGGVGIKGRFQNIESLLYDKLSELFTGSGIVVFDSLTDQNNFGFVAIRKTTLLGEGLSKFFPNLKPLGAQLKKQPLLSSAFVDTLYMCVEDANHQCEILGSIKIERC</sequence>
<keyword evidence="1" id="KW-0732">Signal</keyword>
<evidence type="ECO:0000313" key="3">
    <source>
        <dbReference type="Proteomes" id="UP001432322"/>
    </source>
</evidence>
<name>A0AAV5WN79_9BILA</name>
<dbReference type="AlphaFoldDB" id="A0AAV5WN79"/>
<dbReference type="Proteomes" id="UP001432322">
    <property type="component" value="Unassembled WGS sequence"/>
</dbReference>